<gene>
    <name evidence="2" type="ORF">HHI36_016636</name>
</gene>
<keyword evidence="1" id="KW-0812">Transmembrane</keyword>
<name>A0ABD2NL45_9CUCU</name>
<evidence type="ECO:0000313" key="2">
    <source>
        <dbReference type="EMBL" id="KAL3279122.1"/>
    </source>
</evidence>
<dbReference type="AlphaFoldDB" id="A0ABD2NL45"/>
<comment type="caution">
    <text evidence="2">The sequence shown here is derived from an EMBL/GenBank/DDBJ whole genome shotgun (WGS) entry which is preliminary data.</text>
</comment>
<reference evidence="2 3" key="1">
    <citation type="journal article" date="2021" name="BMC Biol.">
        <title>Horizontally acquired antibacterial genes associated with adaptive radiation of ladybird beetles.</title>
        <authorList>
            <person name="Li H.S."/>
            <person name="Tang X.F."/>
            <person name="Huang Y.H."/>
            <person name="Xu Z.Y."/>
            <person name="Chen M.L."/>
            <person name="Du X.Y."/>
            <person name="Qiu B.Y."/>
            <person name="Chen P.T."/>
            <person name="Zhang W."/>
            <person name="Slipinski A."/>
            <person name="Escalona H.E."/>
            <person name="Waterhouse R.M."/>
            <person name="Zwick A."/>
            <person name="Pang H."/>
        </authorList>
    </citation>
    <scope>NUCLEOTIDE SEQUENCE [LARGE SCALE GENOMIC DNA]</scope>
    <source>
        <strain evidence="2">SYSU2018</strain>
    </source>
</reference>
<evidence type="ECO:0008006" key="4">
    <source>
        <dbReference type="Google" id="ProtNLM"/>
    </source>
</evidence>
<accession>A0ABD2NL45</accession>
<evidence type="ECO:0000313" key="3">
    <source>
        <dbReference type="Proteomes" id="UP001516400"/>
    </source>
</evidence>
<keyword evidence="1" id="KW-1133">Transmembrane helix</keyword>
<feature type="transmembrane region" description="Helical" evidence="1">
    <location>
        <begin position="63"/>
        <end position="85"/>
    </location>
</feature>
<keyword evidence="1" id="KW-0472">Membrane</keyword>
<proteinExistence type="predicted"/>
<feature type="transmembrane region" description="Helical" evidence="1">
    <location>
        <begin position="30"/>
        <end position="56"/>
    </location>
</feature>
<protein>
    <recommendedName>
        <fullName evidence="4">NADH dehydrogenase subunit 4L</fullName>
    </recommendedName>
</protein>
<evidence type="ECO:0000256" key="1">
    <source>
        <dbReference type="SAM" id="Phobius"/>
    </source>
</evidence>
<dbReference type="EMBL" id="JABFTP020000124">
    <property type="protein sequence ID" value="KAL3279122.1"/>
    <property type="molecule type" value="Genomic_DNA"/>
</dbReference>
<sequence>MPLLLVLDLQCTSLFGHSSSIFVTTCPVQLHINLLVFSIITVTQALLLISMFWILFLKVTLSMLLSICLWATLSISALFSVSVTVSRP</sequence>
<organism evidence="2 3">
    <name type="scientific">Cryptolaemus montrouzieri</name>
    <dbReference type="NCBI Taxonomy" id="559131"/>
    <lineage>
        <taxon>Eukaryota</taxon>
        <taxon>Metazoa</taxon>
        <taxon>Ecdysozoa</taxon>
        <taxon>Arthropoda</taxon>
        <taxon>Hexapoda</taxon>
        <taxon>Insecta</taxon>
        <taxon>Pterygota</taxon>
        <taxon>Neoptera</taxon>
        <taxon>Endopterygota</taxon>
        <taxon>Coleoptera</taxon>
        <taxon>Polyphaga</taxon>
        <taxon>Cucujiformia</taxon>
        <taxon>Coccinelloidea</taxon>
        <taxon>Coccinellidae</taxon>
        <taxon>Scymninae</taxon>
        <taxon>Scymnini</taxon>
        <taxon>Cryptolaemus</taxon>
    </lineage>
</organism>
<keyword evidence="3" id="KW-1185">Reference proteome</keyword>
<dbReference type="Proteomes" id="UP001516400">
    <property type="component" value="Unassembled WGS sequence"/>
</dbReference>